<dbReference type="AlphaFoldDB" id="A0A7M1S4C4"/>
<evidence type="ECO:0000313" key="2">
    <source>
        <dbReference type="EMBL" id="QOR61932.1"/>
    </source>
</evidence>
<dbReference type="InterPro" id="IPR027463">
    <property type="entry name" value="AcrB_DN_DC_subdom"/>
</dbReference>
<dbReference type="SUPFAM" id="SSF82693">
    <property type="entry name" value="Multidrug efflux transporter AcrB pore domain, PN1, PN2, PC1 and PC2 subdomains"/>
    <property type="match status" value="2"/>
</dbReference>
<dbReference type="SUPFAM" id="SSF82866">
    <property type="entry name" value="Multidrug efflux transporter AcrB transmembrane domain"/>
    <property type="match status" value="2"/>
</dbReference>
<dbReference type="KEGG" id="sinu:IMZ28_00110"/>
<feature type="transmembrane region" description="Helical" evidence="1">
    <location>
        <begin position="534"/>
        <end position="555"/>
    </location>
</feature>
<evidence type="ECO:0000313" key="3">
    <source>
        <dbReference type="Proteomes" id="UP000595074"/>
    </source>
</evidence>
<feature type="transmembrane region" description="Helical" evidence="1">
    <location>
        <begin position="378"/>
        <end position="402"/>
    </location>
</feature>
<keyword evidence="1" id="KW-0472">Membrane</keyword>
<dbReference type="InterPro" id="IPR001036">
    <property type="entry name" value="Acrflvin-R"/>
</dbReference>
<dbReference type="Gene3D" id="3.30.70.1440">
    <property type="entry name" value="Multidrug efflux transporter AcrB pore domain"/>
    <property type="match status" value="1"/>
</dbReference>
<feature type="transmembrane region" description="Helical" evidence="1">
    <location>
        <begin position="929"/>
        <end position="951"/>
    </location>
</feature>
<feature type="transmembrane region" description="Helical" evidence="1">
    <location>
        <begin position="470"/>
        <end position="493"/>
    </location>
</feature>
<reference evidence="2 3" key="1">
    <citation type="submission" date="2020-10" db="EMBL/GenBank/DDBJ databases">
        <title>The genome of sulfurovum sp.</title>
        <authorList>
            <person name="Xie S."/>
            <person name="Shao Z."/>
            <person name="Jiang L."/>
        </authorList>
    </citation>
    <scope>NUCLEOTIDE SEQUENCE [LARGE SCALE GENOMIC DNA]</scope>
    <source>
        <strain evidence="2 3">ST-419</strain>
    </source>
</reference>
<dbReference type="GO" id="GO:0005886">
    <property type="term" value="C:plasma membrane"/>
    <property type="evidence" value="ECO:0007669"/>
    <property type="project" value="TreeGrafter"/>
</dbReference>
<proteinExistence type="predicted"/>
<feature type="transmembrane region" description="Helical" evidence="1">
    <location>
        <begin position="1000"/>
        <end position="1027"/>
    </location>
</feature>
<dbReference type="Pfam" id="PF00873">
    <property type="entry name" value="ACR_tran"/>
    <property type="match status" value="1"/>
</dbReference>
<dbReference type="PRINTS" id="PR00702">
    <property type="entry name" value="ACRIFLAVINRP"/>
</dbReference>
<organism evidence="2 3">
    <name type="scientific">Sulfurovum indicum</name>
    <dbReference type="NCBI Taxonomy" id="2779528"/>
    <lineage>
        <taxon>Bacteria</taxon>
        <taxon>Pseudomonadati</taxon>
        <taxon>Campylobacterota</taxon>
        <taxon>Epsilonproteobacteria</taxon>
        <taxon>Campylobacterales</taxon>
        <taxon>Sulfurovaceae</taxon>
        <taxon>Sulfurovum</taxon>
    </lineage>
</organism>
<dbReference type="Proteomes" id="UP000595074">
    <property type="component" value="Chromosome"/>
</dbReference>
<dbReference type="Gene3D" id="3.30.2090.10">
    <property type="entry name" value="Multidrug efflux transporter AcrB TolC docking domain, DN and DC subdomains"/>
    <property type="match status" value="2"/>
</dbReference>
<keyword evidence="1" id="KW-0812">Transmembrane</keyword>
<accession>A0A7M1S4C4</accession>
<feature type="transmembrane region" description="Helical" evidence="1">
    <location>
        <begin position="344"/>
        <end position="372"/>
    </location>
</feature>
<sequence>MENNSTTWVEKVLRKPHVIIAFLALFVMAGIFGYNKIHRNLFPNSNYPEVAVVIVEPGSSAKTIASNIAVPVEEELYALDQIRRAYSTTIDEVTVIRAEFEYTKDIDTAVNDVTNALSKVRSKLPKDIREPQIIKITEATAPILVVAMSPKKGSSLSLEDIRDLAGTEIKHKLLKTKGVANVDIFGGYEKELQIIIDKNRLDTLHLSLGQVIATIQKNDSEYAVGFVSNEEHRYLLKAQGKREKIDALRNLPITPEVKLSDVAEVYFGHYENSAAYFGNGKEAIALSIQRSITADVIKTIDKVEAIITDFREKYPNIDFEVSDTQKETIEQSTMNMFESLRDAIVMSTIVVFLFLASFRQILVVLVTIPLVYASTIALMWLVGIDFNVVTLTAIILALGLLLDDTVVVMENIERHYRELGKKIHAAVFDGTKEIMFADFSGTVTTMIALSPMLFIGGYPQTVFAPLVGTLLLALIASYIISIIAVPLLSLHILAIQHPLLLKVENGFHKVIGGANDYIQSFFANIVRAITASKVLGFASLFVLIALFVTSVKFVMPTVGQELMPPMDTGGVNINITTDANLPIEKSEALMKKVNKIIKAQGELLRISGSIGSEAGVLSIGSGSGIDHLQIVATYVDRHHRKEDIWQIAKALREEIARLENVKYLEVTPYGATALASIRATVDAKLSASNIELLQDAGAKVKNALAHTKGVVSASTTWDADKVVYNLNIDEAEALHYGLKRSDIVTQLQLALRGAPVASFAKTNSMDYTVRVWLPKKQINHFETIMQMLIDTNKGKIPLSKIATLTSDREPSLITREGLQYTLEVYGDREKAAVSHIMASFEEQLAEVKLPKGVELEQIGDIKQFKASAERMVGAIITAVILIFLTLIVMFGNFKISLMILFSIPLTIIGASWTMLAVDYHVSMPAMMGFMLLSGVIVNNAILLIHFALEQINAGINKRDAMLEAIKIRTRPVLMTAFAVSVGMLPVAQGAAIGLERLAPLGAVAIGGLIVGTFMTLVFIPVMFIWTVKEQSVREDMAV</sequence>
<gene>
    <name evidence="2" type="ORF">IMZ28_00110</name>
</gene>
<dbReference type="PANTHER" id="PTHR32063">
    <property type="match status" value="1"/>
</dbReference>
<dbReference type="SUPFAM" id="SSF82714">
    <property type="entry name" value="Multidrug efflux transporter AcrB TolC docking domain, DN and DC subdomains"/>
    <property type="match status" value="2"/>
</dbReference>
<feature type="transmembrane region" description="Helical" evidence="1">
    <location>
        <begin position="871"/>
        <end position="890"/>
    </location>
</feature>
<dbReference type="RefSeq" id="WP_197548636.1">
    <property type="nucleotide sequence ID" value="NZ_CP063164.1"/>
</dbReference>
<dbReference type="Gene3D" id="3.30.70.1430">
    <property type="entry name" value="Multidrug efflux transporter AcrB pore domain"/>
    <property type="match status" value="2"/>
</dbReference>
<dbReference type="GO" id="GO:0042910">
    <property type="term" value="F:xenobiotic transmembrane transporter activity"/>
    <property type="evidence" value="ECO:0007669"/>
    <property type="project" value="TreeGrafter"/>
</dbReference>
<feature type="transmembrane region" description="Helical" evidence="1">
    <location>
        <begin position="439"/>
        <end position="458"/>
    </location>
</feature>
<keyword evidence="1" id="KW-1133">Transmembrane helix</keyword>
<dbReference type="EMBL" id="CP063164">
    <property type="protein sequence ID" value="QOR61932.1"/>
    <property type="molecule type" value="Genomic_DNA"/>
</dbReference>
<feature type="transmembrane region" description="Helical" evidence="1">
    <location>
        <begin position="897"/>
        <end position="917"/>
    </location>
</feature>
<evidence type="ECO:0000256" key="1">
    <source>
        <dbReference type="SAM" id="Phobius"/>
    </source>
</evidence>
<keyword evidence="3" id="KW-1185">Reference proteome</keyword>
<dbReference type="Gene3D" id="3.30.70.1320">
    <property type="entry name" value="Multidrug efflux transporter AcrB pore domain like"/>
    <property type="match status" value="1"/>
</dbReference>
<dbReference type="Gene3D" id="1.20.1640.10">
    <property type="entry name" value="Multidrug efflux transporter AcrB transmembrane domain"/>
    <property type="match status" value="2"/>
</dbReference>
<name>A0A7M1S4C4_9BACT</name>
<feature type="transmembrane region" description="Helical" evidence="1">
    <location>
        <begin position="972"/>
        <end position="994"/>
    </location>
</feature>
<feature type="transmembrane region" description="Helical" evidence="1">
    <location>
        <begin position="16"/>
        <end position="34"/>
    </location>
</feature>
<protein>
    <submittedName>
        <fullName evidence="2">Efflux RND transporter permease subunit</fullName>
    </submittedName>
</protein>
<dbReference type="PANTHER" id="PTHR32063:SF0">
    <property type="entry name" value="SWARMING MOTILITY PROTEIN SWRC"/>
    <property type="match status" value="1"/>
</dbReference>